<feature type="binding site" evidence="3">
    <location>
        <position position="99"/>
    </location>
    <ligand>
        <name>substrate</name>
    </ligand>
</feature>
<feature type="binding site" evidence="3">
    <location>
        <position position="119"/>
    </location>
    <ligand>
        <name>substrate</name>
    </ligand>
</feature>
<accession>A0A1E8FHK8</accession>
<dbReference type="OrthoDB" id="9775406at2"/>
<evidence type="ECO:0000256" key="1">
    <source>
        <dbReference type="ARBA" id="ARBA00008853"/>
    </source>
</evidence>
<evidence type="ECO:0000259" key="4">
    <source>
        <dbReference type="Pfam" id="PF08450"/>
    </source>
</evidence>
<dbReference type="Proteomes" id="UP000176037">
    <property type="component" value="Unassembled WGS sequence"/>
</dbReference>
<dbReference type="InterPro" id="IPR013658">
    <property type="entry name" value="SGL"/>
</dbReference>
<dbReference type="Gene3D" id="2.120.10.30">
    <property type="entry name" value="TolB, C-terminal domain"/>
    <property type="match status" value="1"/>
</dbReference>
<dbReference type="AlphaFoldDB" id="A0A1E8FHK8"/>
<keyword evidence="3" id="KW-0862">Zinc</keyword>
<gene>
    <name evidence="5" type="ORF">BFC17_11760</name>
</gene>
<reference evidence="5 6" key="1">
    <citation type="submission" date="2016-09" db="EMBL/GenBank/DDBJ databases">
        <title>Alteromonas lipolytica, a new species isolated from sea water.</title>
        <authorList>
            <person name="Wu Y.-H."/>
            <person name="Cheng H."/>
            <person name="Xu X.-W."/>
        </authorList>
    </citation>
    <scope>NUCLEOTIDE SEQUENCE [LARGE SCALE GENOMIC DNA]</scope>
    <source>
        <strain evidence="5 6">JW12</strain>
    </source>
</reference>
<dbReference type="EMBL" id="MJIC01000009">
    <property type="protein sequence ID" value="OFI35437.1"/>
    <property type="molecule type" value="Genomic_DNA"/>
</dbReference>
<proteinExistence type="inferred from homology"/>
<dbReference type="InterPro" id="IPR005511">
    <property type="entry name" value="SMP-30"/>
</dbReference>
<name>A0A1E8FHK8_9ALTE</name>
<evidence type="ECO:0000256" key="2">
    <source>
        <dbReference type="PIRSR" id="PIRSR605511-1"/>
    </source>
</evidence>
<comment type="caution">
    <text evidence="5">The sequence shown here is derived from an EMBL/GenBank/DDBJ whole genome shotgun (WGS) entry which is preliminary data.</text>
</comment>
<dbReference type="GO" id="GO:0004341">
    <property type="term" value="F:gluconolactonase activity"/>
    <property type="evidence" value="ECO:0007669"/>
    <property type="project" value="TreeGrafter"/>
</dbReference>
<evidence type="ECO:0000313" key="5">
    <source>
        <dbReference type="EMBL" id="OFI35437.1"/>
    </source>
</evidence>
<feature type="domain" description="SMP-30/Gluconolactonase/LRE-like region" evidence="4">
    <location>
        <begin position="14"/>
        <end position="255"/>
    </location>
</feature>
<comment type="cofactor">
    <cofactor evidence="3">
        <name>Zn(2+)</name>
        <dbReference type="ChEBI" id="CHEBI:29105"/>
    </cofactor>
    <text evidence="3">Binds 1 divalent metal cation per subunit.</text>
</comment>
<sequence>MFELIDTIDVENTLGEGVTWDTETQTVWWTDIEQKKLFAYQVTDRNLTTYNTPHRLCAFALTKDSGVLLAAFDCGIGLHNLASGKTDWLFKFPGDATVRFNDGRTDAKGRFWVGTLNEDGDKTASSGLYRVDTNMQVTKVASDVGICNGLAWNNDATRFYMADSSRQIIYQYVFDNDSGDISSRSTFKQLDASTAPDGAIMGNDDHLYSALWGGSCVARFAPNGDEERFDVPVEQPTCVAFGGEDNDLLFVTSARYALSDEAIANAPKSGSLFIYRTGFNGTQSPRFAGETRHD</sequence>
<feature type="binding site" evidence="3">
    <location>
        <position position="101"/>
    </location>
    <ligand>
        <name>substrate</name>
    </ligand>
</feature>
<evidence type="ECO:0000256" key="3">
    <source>
        <dbReference type="PIRSR" id="PIRSR605511-2"/>
    </source>
</evidence>
<feature type="binding site" evidence="3">
    <location>
        <position position="197"/>
    </location>
    <ligand>
        <name>a divalent metal cation</name>
        <dbReference type="ChEBI" id="CHEBI:60240"/>
    </ligand>
</feature>
<dbReference type="STRING" id="1856405.BFC17_11760"/>
<keyword evidence="3" id="KW-0479">Metal-binding</keyword>
<keyword evidence="6" id="KW-1185">Reference proteome</keyword>
<dbReference type="SUPFAM" id="SSF63829">
    <property type="entry name" value="Calcium-dependent phosphotriesterase"/>
    <property type="match status" value="1"/>
</dbReference>
<feature type="binding site" evidence="3">
    <location>
        <position position="16"/>
    </location>
    <ligand>
        <name>a divalent metal cation</name>
        <dbReference type="ChEBI" id="CHEBI:60240"/>
    </ligand>
</feature>
<organism evidence="5 6">
    <name type="scientific">Alteromonas lipolytica</name>
    <dbReference type="NCBI Taxonomy" id="1856405"/>
    <lineage>
        <taxon>Bacteria</taxon>
        <taxon>Pseudomonadati</taxon>
        <taxon>Pseudomonadota</taxon>
        <taxon>Gammaproteobacteria</taxon>
        <taxon>Alteromonadales</taxon>
        <taxon>Alteromonadaceae</taxon>
        <taxon>Alteromonas/Salinimonas group</taxon>
        <taxon>Alteromonas</taxon>
    </lineage>
</organism>
<feature type="binding site" evidence="3">
    <location>
        <position position="148"/>
    </location>
    <ligand>
        <name>a divalent metal cation</name>
        <dbReference type="ChEBI" id="CHEBI:60240"/>
    </ligand>
</feature>
<dbReference type="PANTHER" id="PTHR10907">
    <property type="entry name" value="REGUCALCIN"/>
    <property type="match status" value="1"/>
</dbReference>
<dbReference type="InterPro" id="IPR011042">
    <property type="entry name" value="6-blade_b-propeller_TolB-like"/>
</dbReference>
<feature type="active site" description="Proton donor/acceptor" evidence="2">
    <location>
        <position position="197"/>
    </location>
</feature>
<dbReference type="GO" id="GO:0019853">
    <property type="term" value="P:L-ascorbic acid biosynthetic process"/>
    <property type="evidence" value="ECO:0007669"/>
    <property type="project" value="TreeGrafter"/>
</dbReference>
<dbReference type="Pfam" id="PF08450">
    <property type="entry name" value="SGL"/>
    <property type="match status" value="1"/>
</dbReference>
<comment type="similarity">
    <text evidence="1">Belongs to the SMP-30/CGR1 family.</text>
</comment>
<dbReference type="RefSeq" id="WP_070175181.1">
    <property type="nucleotide sequence ID" value="NZ_BMJR01000006.1"/>
</dbReference>
<dbReference type="GO" id="GO:0005509">
    <property type="term" value="F:calcium ion binding"/>
    <property type="evidence" value="ECO:0007669"/>
    <property type="project" value="TreeGrafter"/>
</dbReference>
<evidence type="ECO:0000313" key="6">
    <source>
        <dbReference type="Proteomes" id="UP000176037"/>
    </source>
</evidence>
<dbReference type="PANTHER" id="PTHR10907:SF47">
    <property type="entry name" value="REGUCALCIN"/>
    <property type="match status" value="1"/>
</dbReference>
<dbReference type="PRINTS" id="PR01790">
    <property type="entry name" value="SMP30FAMILY"/>
</dbReference>
<protein>
    <recommendedName>
        <fullName evidence="4">SMP-30/Gluconolactonase/LRE-like region domain-containing protein</fullName>
    </recommendedName>
</protein>